<evidence type="ECO:0000256" key="4">
    <source>
        <dbReference type="ARBA" id="ARBA00023136"/>
    </source>
</evidence>
<proteinExistence type="predicted"/>
<protein>
    <submittedName>
        <fullName evidence="7">DUF300-domain-containing protein</fullName>
    </submittedName>
</protein>
<feature type="transmembrane region" description="Helical" evidence="6">
    <location>
        <begin position="144"/>
        <end position="164"/>
    </location>
</feature>
<dbReference type="RefSeq" id="XP_018063390.1">
    <property type="nucleotide sequence ID" value="XM_018216124.1"/>
</dbReference>
<dbReference type="AlphaFoldDB" id="A0A132B9G2"/>
<gene>
    <name evidence="7" type="ORF">LY89DRAFT_690582</name>
</gene>
<feature type="transmembrane region" description="Helical" evidence="6">
    <location>
        <begin position="38"/>
        <end position="62"/>
    </location>
</feature>
<evidence type="ECO:0000313" key="8">
    <source>
        <dbReference type="Proteomes" id="UP000070700"/>
    </source>
</evidence>
<feature type="transmembrane region" description="Helical" evidence="6">
    <location>
        <begin position="106"/>
        <end position="124"/>
    </location>
</feature>
<feature type="region of interest" description="Disordered" evidence="5">
    <location>
        <begin position="361"/>
        <end position="432"/>
    </location>
</feature>
<evidence type="ECO:0000256" key="2">
    <source>
        <dbReference type="ARBA" id="ARBA00022692"/>
    </source>
</evidence>
<dbReference type="OrthoDB" id="5348404at2759"/>
<dbReference type="KEGG" id="psco:LY89DRAFT_690582"/>
<feature type="region of interest" description="Disordered" evidence="5">
    <location>
        <begin position="1"/>
        <end position="20"/>
    </location>
</feature>
<sequence length="432" mass="47329">MVFHHDDSGSSSNHTCPDKSLADPPQVPFIGSMSFHQVAVIIAGACTIISCLICFFLIFRHATRYAVPKEQKQVIRLIFIIPVFAVASFLSVAFNNASIYIQPLTTLYESLALSAFFLLLLAYIQEDDDERQAFFETSGQMAAYRKTALAVFQFPVVEFLTFILTEITEATGTYCASSFKLYFASIWVSVITGISTGMAIMSVLRFYKSMKTRVDKRKPMAKLLAFKGIVGLTWLQNIVFSFLSSEGDLHPSSKLTYKDLTIAIPNLVVAFEMILFSLAFLHVFRTSEYNLKKGSTLGHGSYYGGVIGLGAVIQALNITDVVKAIIGAISGGRSGGRNYPATKVYASGGSVEYDRVELIPPQNTHYDSRPEAGPGYPGGNMNYDPRPEVAPGYAGGNMNYDPRPESAPEYAPYDGAQYAGKYPSPSASRYGQ</sequence>
<keyword evidence="3 6" id="KW-1133">Transmembrane helix</keyword>
<feature type="transmembrane region" description="Helical" evidence="6">
    <location>
        <begin position="224"/>
        <end position="243"/>
    </location>
</feature>
<dbReference type="GeneID" id="28825850"/>
<evidence type="ECO:0000256" key="1">
    <source>
        <dbReference type="ARBA" id="ARBA00004141"/>
    </source>
</evidence>
<dbReference type="GO" id="GO:0016020">
    <property type="term" value="C:membrane"/>
    <property type="evidence" value="ECO:0007669"/>
    <property type="project" value="UniProtKB-SubCell"/>
</dbReference>
<feature type="transmembrane region" description="Helical" evidence="6">
    <location>
        <begin position="184"/>
        <end position="204"/>
    </location>
</feature>
<feature type="transmembrane region" description="Helical" evidence="6">
    <location>
        <begin position="74"/>
        <end position="94"/>
    </location>
</feature>
<dbReference type="InterPro" id="IPR005178">
    <property type="entry name" value="Ostalpha/TMEM184C"/>
</dbReference>
<evidence type="ECO:0000313" key="7">
    <source>
        <dbReference type="EMBL" id="KUJ09035.1"/>
    </source>
</evidence>
<dbReference type="InParanoid" id="A0A132B9G2"/>
<accession>A0A132B9G2</accession>
<keyword evidence="4 6" id="KW-0472">Membrane</keyword>
<dbReference type="Proteomes" id="UP000070700">
    <property type="component" value="Unassembled WGS sequence"/>
</dbReference>
<dbReference type="Pfam" id="PF03619">
    <property type="entry name" value="Solute_trans_a"/>
    <property type="match status" value="1"/>
</dbReference>
<keyword evidence="2 6" id="KW-0812">Transmembrane</keyword>
<reference evidence="7 8" key="1">
    <citation type="submission" date="2015-10" db="EMBL/GenBank/DDBJ databases">
        <title>Full genome of DAOMC 229536 Phialocephala scopiformis, a fungal endophyte of spruce producing the potent anti-insectan compound rugulosin.</title>
        <authorList>
            <consortium name="DOE Joint Genome Institute"/>
            <person name="Walker A.K."/>
            <person name="Frasz S.L."/>
            <person name="Seifert K.A."/>
            <person name="Miller J.D."/>
            <person name="Mondo S.J."/>
            <person name="Labutti K."/>
            <person name="Lipzen A."/>
            <person name="Dockter R."/>
            <person name="Kennedy M."/>
            <person name="Grigoriev I.V."/>
            <person name="Spatafora J.W."/>
        </authorList>
    </citation>
    <scope>NUCLEOTIDE SEQUENCE [LARGE SCALE GENOMIC DNA]</scope>
    <source>
        <strain evidence="7 8">CBS 120377</strain>
    </source>
</reference>
<dbReference type="PANTHER" id="PTHR23423">
    <property type="entry name" value="ORGANIC SOLUTE TRANSPORTER-RELATED"/>
    <property type="match status" value="1"/>
</dbReference>
<comment type="subcellular location">
    <subcellularLocation>
        <location evidence="1">Membrane</location>
        <topology evidence="1">Multi-pass membrane protein</topology>
    </subcellularLocation>
</comment>
<evidence type="ECO:0000256" key="6">
    <source>
        <dbReference type="SAM" id="Phobius"/>
    </source>
</evidence>
<organism evidence="7 8">
    <name type="scientific">Mollisia scopiformis</name>
    <name type="common">Conifer needle endophyte fungus</name>
    <name type="synonym">Phialocephala scopiformis</name>
    <dbReference type="NCBI Taxonomy" id="149040"/>
    <lineage>
        <taxon>Eukaryota</taxon>
        <taxon>Fungi</taxon>
        <taxon>Dikarya</taxon>
        <taxon>Ascomycota</taxon>
        <taxon>Pezizomycotina</taxon>
        <taxon>Leotiomycetes</taxon>
        <taxon>Helotiales</taxon>
        <taxon>Mollisiaceae</taxon>
        <taxon>Mollisia</taxon>
    </lineage>
</organism>
<evidence type="ECO:0000256" key="5">
    <source>
        <dbReference type="SAM" id="MobiDB-lite"/>
    </source>
</evidence>
<name>A0A132B9G2_MOLSC</name>
<dbReference type="EMBL" id="KQ947433">
    <property type="protein sequence ID" value="KUJ09035.1"/>
    <property type="molecule type" value="Genomic_DNA"/>
</dbReference>
<evidence type="ECO:0000256" key="3">
    <source>
        <dbReference type="ARBA" id="ARBA00022989"/>
    </source>
</evidence>
<keyword evidence="8" id="KW-1185">Reference proteome</keyword>
<dbReference type="SMART" id="SM01417">
    <property type="entry name" value="Solute_trans_a"/>
    <property type="match status" value="1"/>
</dbReference>
<feature type="transmembrane region" description="Helical" evidence="6">
    <location>
        <begin position="263"/>
        <end position="284"/>
    </location>
</feature>